<proteinExistence type="predicted"/>
<feature type="region of interest" description="Disordered" evidence="1">
    <location>
        <begin position="1"/>
        <end position="43"/>
    </location>
</feature>
<evidence type="ECO:0000256" key="1">
    <source>
        <dbReference type="SAM" id="MobiDB-lite"/>
    </source>
</evidence>
<keyword evidence="2" id="KW-0812">Transmembrane</keyword>
<name>A0A6J4HL66_9ACTN</name>
<dbReference type="AlphaFoldDB" id="A0A6J4HL66"/>
<keyword evidence="2" id="KW-0472">Membrane</keyword>
<keyword evidence="2" id="KW-1133">Transmembrane helix</keyword>
<feature type="compositionally biased region" description="Low complexity" evidence="1">
    <location>
        <begin position="11"/>
        <end position="24"/>
    </location>
</feature>
<reference evidence="3" key="1">
    <citation type="submission" date="2020-02" db="EMBL/GenBank/DDBJ databases">
        <authorList>
            <person name="Meier V. D."/>
        </authorList>
    </citation>
    <scope>NUCLEOTIDE SEQUENCE</scope>
    <source>
        <strain evidence="3">AVDCRST_MAG76</strain>
    </source>
</reference>
<dbReference type="EMBL" id="CADCSZ010000062">
    <property type="protein sequence ID" value="CAA9227486.1"/>
    <property type="molecule type" value="Genomic_DNA"/>
</dbReference>
<accession>A0A6J4HL66</accession>
<sequence>MQPAPTENDVAGGPAAATGPALTAEHPVDGPVQPDAPPLPVQAAACPLGHGRAASTGCPVAHDPAGPSRSRADLIVRKVLRIHDRPAAAPRSGSAYGSFQRSMLISAVRCTLTYVIFPFVAPAVGFATGVGPVVGVLLGSFAMVCDVFTIRRFFAVDHRWRWPVSTVAFCVICLLAVLLVQDIGHLLR</sequence>
<evidence type="ECO:0000256" key="2">
    <source>
        <dbReference type="SAM" id="Phobius"/>
    </source>
</evidence>
<feature type="transmembrane region" description="Helical" evidence="2">
    <location>
        <begin position="162"/>
        <end position="180"/>
    </location>
</feature>
<gene>
    <name evidence="3" type="ORF">AVDCRST_MAG76-1046</name>
</gene>
<protein>
    <submittedName>
        <fullName evidence="3">Uncharacterized protein</fullName>
    </submittedName>
</protein>
<organism evidence="3">
    <name type="scientific">uncultured Acidimicrobiales bacterium</name>
    <dbReference type="NCBI Taxonomy" id="310071"/>
    <lineage>
        <taxon>Bacteria</taxon>
        <taxon>Bacillati</taxon>
        <taxon>Actinomycetota</taxon>
        <taxon>Acidimicrobiia</taxon>
        <taxon>Acidimicrobiales</taxon>
        <taxon>environmental samples</taxon>
    </lineage>
</organism>
<feature type="transmembrane region" description="Helical" evidence="2">
    <location>
        <begin position="130"/>
        <end position="150"/>
    </location>
</feature>
<evidence type="ECO:0000313" key="3">
    <source>
        <dbReference type="EMBL" id="CAA9227486.1"/>
    </source>
</evidence>